<sequence>MSADPFVHPALFYRGDREFAVATAAFVREGLAAGEPVAVAVPHWHLGLIESELGADAGRISLIDMTRAGRNPGRIIPGVLRAFADSHPGRRVRIVGEPIWPARTADEYPACAQHEALINYSFAGAEVTILCPYDAEGLAPEVLVEAARTHPVLLDASGEQVSAAFAPDKVIIEHNVPLDEPAECRSLRFDRANLPAARTLAAGLAAELGFGPDRIDDIRLAVAELSANSLDHGGGSGLVRVWAEHGRLVCEVSDAGHIADPLAGRRPVDPRDSGSRGLLIVNLLSDLVRVHTREGATAVRAYFDVPRLTSPPPPC</sequence>
<dbReference type="Pfam" id="PF14417">
    <property type="entry name" value="MEDS"/>
    <property type="match status" value="1"/>
</dbReference>
<proteinExistence type="predicted"/>
<feature type="domain" description="MEDS" evidence="3">
    <location>
        <begin position="8"/>
        <end position="151"/>
    </location>
</feature>
<dbReference type="Pfam" id="PF13581">
    <property type="entry name" value="HATPase_c_2"/>
    <property type="match status" value="1"/>
</dbReference>
<dbReference type="STRING" id="46177.SAMN05660976_07963"/>
<dbReference type="NCBIfam" id="NF041045">
    <property type="entry name" value="RsbA_anti_sig"/>
    <property type="match status" value="1"/>
</dbReference>
<keyword evidence="1" id="KW-0723">Serine/threonine-protein kinase</keyword>
<dbReference type="OrthoDB" id="3748385at2"/>
<keyword evidence="4" id="KW-0808">Transferase</keyword>
<feature type="domain" description="Histidine kinase/HSP90-like ATPase" evidence="2">
    <location>
        <begin position="190"/>
        <end position="301"/>
    </location>
</feature>
<evidence type="ECO:0000259" key="2">
    <source>
        <dbReference type="Pfam" id="PF13581"/>
    </source>
</evidence>
<reference evidence="4 5" key="1">
    <citation type="submission" date="2016-10" db="EMBL/GenBank/DDBJ databases">
        <authorList>
            <person name="de Groot N.N."/>
        </authorList>
    </citation>
    <scope>NUCLEOTIDE SEQUENCE [LARGE SCALE GENOMIC DNA]</scope>
    <source>
        <strain evidence="4 5">DSM 43357</strain>
    </source>
</reference>
<dbReference type="Gene3D" id="3.30.565.10">
    <property type="entry name" value="Histidine kinase-like ATPase, C-terminal domain"/>
    <property type="match status" value="1"/>
</dbReference>
<organism evidence="4 5">
    <name type="scientific">Nonomuraea pusilla</name>
    <dbReference type="NCBI Taxonomy" id="46177"/>
    <lineage>
        <taxon>Bacteria</taxon>
        <taxon>Bacillati</taxon>
        <taxon>Actinomycetota</taxon>
        <taxon>Actinomycetes</taxon>
        <taxon>Streptosporangiales</taxon>
        <taxon>Streptosporangiaceae</taxon>
        <taxon>Nonomuraea</taxon>
    </lineage>
</organism>
<dbReference type="InterPro" id="IPR025847">
    <property type="entry name" value="MEDS_domain"/>
</dbReference>
<evidence type="ECO:0000259" key="3">
    <source>
        <dbReference type="Pfam" id="PF14417"/>
    </source>
</evidence>
<dbReference type="InterPro" id="IPR050267">
    <property type="entry name" value="Anti-sigma-factor_SerPK"/>
</dbReference>
<dbReference type="InterPro" id="IPR047718">
    <property type="entry name" value="RsbA-like_anti_sig"/>
</dbReference>
<dbReference type="AlphaFoldDB" id="A0A1H8I5I3"/>
<dbReference type="Proteomes" id="UP000198953">
    <property type="component" value="Unassembled WGS sequence"/>
</dbReference>
<accession>A0A1H8I5I3</accession>
<dbReference type="InterPro" id="IPR036890">
    <property type="entry name" value="HATPase_C_sf"/>
</dbReference>
<dbReference type="EMBL" id="FOBF01000031">
    <property type="protein sequence ID" value="SEN63375.1"/>
    <property type="molecule type" value="Genomic_DNA"/>
</dbReference>
<dbReference type="GO" id="GO:0004674">
    <property type="term" value="F:protein serine/threonine kinase activity"/>
    <property type="evidence" value="ECO:0007669"/>
    <property type="project" value="UniProtKB-KW"/>
</dbReference>
<dbReference type="RefSeq" id="WP_091105553.1">
    <property type="nucleotide sequence ID" value="NZ_FOBF01000031.1"/>
</dbReference>
<dbReference type="CDD" id="cd16936">
    <property type="entry name" value="HATPase_RsbW-like"/>
    <property type="match status" value="1"/>
</dbReference>
<evidence type="ECO:0000313" key="4">
    <source>
        <dbReference type="EMBL" id="SEN63375.1"/>
    </source>
</evidence>
<evidence type="ECO:0000313" key="5">
    <source>
        <dbReference type="Proteomes" id="UP000198953"/>
    </source>
</evidence>
<dbReference type="InterPro" id="IPR003594">
    <property type="entry name" value="HATPase_dom"/>
</dbReference>
<gene>
    <name evidence="4" type="ORF">SAMN05660976_07963</name>
</gene>
<name>A0A1H8I5I3_9ACTN</name>
<dbReference type="PANTHER" id="PTHR35526">
    <property type="entry name" value="ANTI-SIGMA-F FACTOR RSBW-RELATED"/>
    <property type="match status" value="1"/>
</dbReference>
<dbReference type="PANTHER" id="PTHR35526:SF3">
    <property type="entry name" value="ANTI-SIGMA-F FACTOR RSBW"/>
    <property type="match status" value="1"/>
</dbReference>
<keyword evidence="5" id="KW-1185">Reference proteome</keyword>
<dbReference type="SUPFAM" id="SSF55874">
    <property type="entry name" value="ATPase domain of HSP90 chaperone/DNA topoisomerase II/histidine kinase"/>
    <property type="match status" value="1"/>
</dbReference>
<protein>
    <submittedName>
        <fullName evidence="4">Anti-sigma regulatory factor (Ser/Thr protein kinase)</fullName>
    </submittedName>
</protein>
<keyword evidence="4" id="KW-0418">Kinase</keyword>
<evidence type="ECO:0000256" key="1">
    <source>
        <dbReference type="ARBA" id="ARBA00022527"/>
    </source>
</evidence>